<name>A0ABV5GU85_9FLAO</name>
<feature type="domain" description="Rhodanese" evidence="1">
    <location>
        <begin position="44"/>
        <end position="135"/>
    </location>
</feature>
<dbReference type="SUPFAM" id="SSF52821">
    <property type="entry name" value="Rhodanese/Cell cycle control phosphatase"/>
    <property type="match status" value="1"/>
</dbReference>
<dbReference type="InterPro" id="IPR001763">
    <property type="entry name" value="Rhodanese-like_dom"/>
</dbReference>
<dbReference type="EMBL" id="JBHMEY010000096">
    <property type="protein sequence ID" value="MFB9098940.1"/>
    <property type="molecule type" value="Genomic_DNA"/>
</dbReference>
<gene>
    <name evidence="2" type="ORF">ACFFVF_20725</name>
</gene>
<comment type="caution">
    <text evidence="2">The sequence shown here is derived from an EMBL/GenBank/DDBJ whole genome shotgun (WGS) entry which is preliminary data.</text>
</comment>
<dbReference type="PROSITE" id="PS50206">
    <property type="entry name" value="RHODANESE_3"/>
    <property type="match status" value="1"/>
</dbReference>
<protein>
    <submittedName>
        <fullName evidence="2">Rhodanese-like domain-containing protein</fullName>
    </submittedName>
</protein>
<accession>A0ABV5GU85</accession>
<reference evidence="2 3" key="1">
    <citation type="submission" date="2024-09" db="EMBL/GenBank/DDBJ databases">
        <authorList>
            <person name="Sun Q."/>
            <person name="Mori K."/>
        </authorList>
    </citation>
    <scope>NUCLEOTIDE SEQUENCE [LARGE SCALE GENOMIC DNA]</scope>
    <source>
        <strain evidence="2 3">CECT 7955</strain>
    </source>
</reference>
<evidence type="ECO:0000313" key="2">
    <source>
        <dbReference type="EMBL" id="MFB9098940.1"/>
    </source>
</evidence>
<dbReference type="Gene3D" id="3.40.250.10">
    <property type="entry name" value="Rhodanese-like domain"/>
    <property type="match status" value="1"/>
</dbReference>
<dbReference type="RefSeq" id="WP_236457276.1">
    <property type="nucleotide sequence ID" value="NZ_CBCSGE010000012.1"/>
</dbReference>
<organism evidence="2 3">
    <name type="scientific">Flavobacterium jumunjinense</name>
    <dbReference type="NCBI Taxonomy" id="998845"/>
    <lineage>
        <taxon>Bacteria</taxon>
        <taxon>Pseudomonadati</taxon>
        <taxon>Bacteroidota</taxon>
        <taxon>Flavobacteriia</taxon>
        <taxon>Flavobacteriales</taxon>
        <taxon>Flavobacteriaceae</taxon>
        <taxon>Flavobacterium</taxon>
    </lineage>
</organism>
<dbReference type="SMART" id="SM00450">
    <property type="entry name" value="RHOD"/>
    <property type="match status" value="1"/>
</dbReference>
<evidence type="ECO:0000259" key="1">
    <source>
        <dbReference type="PROSITE" id="PS50206"/>
    </source>
</evidence>
<proteinExistence type="predicted"/>
<dbReference type="Pfam" id="PF00581">
    <property type="entry name" value="Rhodanese"/>
    <property type="match status" value="1"/>
</dbReference>
<keyword evidence="3" id="KW-1185">Reference proteome</keyword>
<dbReference type="InterPro" id="IPR036873">
    <property type="entry name" value="Rhodanese-like_dom_sf"/>
</dbReference>
<dbReference type="CDD" id="cd00158">
    <property type="entry name" value="RHOD"/>
    <property type="match status" value="1"/>
</dbReference>
<dbReference type="Proteomes" id="UP001589607">
    <property type="component" value="Unassembled WGS sequence"/>
</dbReference>
<dbReference type="NCBIfam" id="NF045521">
    <property type="entry name" value="rhoda_near_glyco"/>
    <property type="match status" value="1"/>
</dbReference>
<evidence type="ECO:0000313" key="3">
    <source>
        <dbReference type="Proteomes" id="UP001589607"/>
    </source>
</evidence>
<dbReference type="PANTHER" id="PTHR44086">
    <property type="entry name" value="THIOSULFATE SULFURTRANSFERASE RDL2, MITOCHONDRIAL-RELATED"/>
    <property type="match status" value="1"/>
</dbReference>
<sequence length="164" mass="19013">MKKIITFLFVLVFGFGFSQKTIPEVLQKYNKNTVPYITVNELKNRKGIVLLDAREQKEYDVSHLEKAIYVGHTKFNSKSFEKQFPNKQSKIVVYCSLGVRSEQIGEKLINLGYTNVENLYGGIFEWKNQDNLVVDNNNETTESVHAFSKEWGKYLTKGTKIYIK</sequence>
<dbReference type="PANTHER" id="PTHR44086:SF10">
    <property type="entry name" value="THIOSULFATE SULFURTRANSFERASE_RHODANESE-LIKE DOMAIN-CONTAINING PROTEIN 3"/>
    <property type="match status" value="1"/>
</dbReference>